<evidence type="ECO:0000313" key="2">
    <source>
        <dbReference type="EMBL" id="TKA11788.1"/>
    </source>
</evidence>
<feature type="region of interest" description="Disordered" evidence="1">
    <location>
        <begin position="1"/>
        <end position="23"/>
    </location>
</feature>
<name>A0A4U0SQW8_9ACTN</name>
<dbReference type="AlphaFoldDB" id="A0A4U0SQW8"/>
<feature type="region of interest" description="Disordered" evidence="1">
    <location>
        <begin position="111"/>
        <end position="144"/>
    </location>
</feature>
<sequence>MVDRYLLTDPLGPLGSGEPPGKNGAVARGFCTERVIEIRPTGAGLRVGLVAWCGHYVRRGTEVTDLDAGIEAGVLTVSPASAPARVSDVAWEPDDVLYTWAPAHFSPGGAAEVERIDSDSSANLTDPEGKARAAFGLPPRSSGS</sequence>
<dbReference type="Proteomes" id="UP000305778">
    <property type="component" value="Unassembled WGS sequence"/>
</dbReference>
<protein>
    <submittedName>
        <fullName evidence="2">Uncharacterized protein</fullName>
    </submittedName>
</protein>
<accession>A0A4U0SQW8</accession>
<evidence type="ECO:0000256" key="1">
    <source>
        <dbReference type="SAM" id="MobiDB-lite"/>
    </source>
</evidence>
<keyword evidence="3" id="KW-1185">Reference proteome</keyword>
<organism evidence="2 3">
    <name type="scientific">Actinacidiphila oryziradicis</name>
    <dbReference type="NCBI Taxonomy" id="2571141"/>
    <lineage>
        <taxon>Bacteria</taxon>
        <taxon>Bacillati</taxon>
        <taxon>Actinomycetota</taxon>
        <taxon>Actinomycetes</taxon>
        <taxon>Kitasatosporales</taxon>
        <taxon>Streptomycetaceae</taxon>
        <taxon>Actinacidiphila</taxon>
    </lineage>
</organism>
<feature type="compositionally biased region" description="Low complexity" evidence="1">
    <location>
        <begin position="10"/>
        <end position="21"/>
    </location>
</feature>
<reference evidence="2 3" key="1">
    <citation type="submission" date="2019-04" db="EMBL/GenBank/DDBJ databases">
        <title>Streptomyces oryziradicis sp. nov., a novel actinomycete isolated from rhizosphere soil of rice (Oryza sativa L.).</title>
        <authorList>
            <person name="Li C."/>
        </authorList>
    </citation>
    <scope>NUCLEOTIDE SEQUENCE [LARGE SCALE GENOMIC DNA]</scope>
    <source>
        <strain evidence="2 3">NEAU-C40</strain>
    </source>
</reference>
<proteinExistence type="predicted"/>
<comment type="caution">
    <text evidence="2">The sequence shown here is derived from an EMBL/GenBank/DDBJ whole genome shotgun (WGS) entry which is preliminary data.</text>
</comment>
<gene>
    <name evidence="2" type="ORF">FCI23_10730</name>
</gene>
<dbReference type="EMBL" id="SUMC01000007">
    <property type="protein sequence ID" value="TKA11788.1"/>
    <property type="molecule type" value="Genomic_DNA"/>
</dbReference>
<evidence type="ECO:0000313" key="3">
    <source>
        <dbReference type="Proteomes" id="UP000305778"/>
    </source>
</evidence>